<keyword evidence="3" id="KW-1185">Reference proteome</keyword>
<reference evidence="2 3" key="1">
    <citation type="submission" date="2019-05" db="EMBL/GenBank/DDBJ databases">
        <title>Another draft genome of Portunus trituberculatus and its Hox gene families provides insights of decapod evolution.</title>
        <authorList>
            <person name="Jeong J.-H."/>
            <person name="Song I."/>
            <person name="Kim S."/>
            <person name="Choi T."/>
            <person name="Kim D."/>
            <person name="Ryu S."/>
            <person name="Kim W."/>
        </authorList>
    </citation>
    <scope>NUCLEOTIDE SEQUENCE [LARGE SCALE GENOMIC DNA]</scope>
    <source>
        <tissue evidence="2">Muscle</tissue>
    </source>
</reference>
<evidence type="ECO:0000313" key="2">
    <source>
        <dbReference type="EMBL" id="MPC53262.1"/>
    </source>
</evidence>
<protein>
    <submittedName>
        <fullName evidence="2">Uncharacterized protein</fullName>
    </submittedName>
</protein>
<dbReference type="AlphaFoldDB" id="A0A5B7G2V5"/>
<feature type="region of interest" description="Disordered" evidence="1">
    <location>
        <begin position="1"/>
        <end position="25"/>
    </location>
</feature>
<proteinExistence type="predicted"/>
<dbReference type="Proteomes" id="UP000324222">
    <property type="component" value="Unassembled WGS sequence"/>
</dbReference>
<sequence>MNASSMVEAAGNPLYPGEARGPEEGFVCRASGPEGVFSHDEETLLSVARTQSIVFTNNALLCIWTQEATTNIEQLHLY</sequence>
<organism evidence="2 3">
    <name type="scientific">Portunus trituberculatus</name>
    <name type="common">Swimming crab</name>
    <name type="synonym">Neptunus trituberculatus</name>
    <dbReference type="NCBI Taxonomy" id="210409"/>
    <lineage>
        <taxon>Eukaryota</taxon>
        <taxon>Metazoa</taxon>
        <taxon>Ecdysozoa</taxon>
        <taxon>Arthropoda</taxon>
        <taxon>Crustacea</taxon>
        <taxon>Multicrustacea</taxon>
        <taxon>Malacostraca</taxon>
        <taxon>Eumalacostraca</taxon>
        <taxon>Eucarida</taxon>
        <taxon>Decapoda</taxon>
        <taxon>Pleocyemata</taxon>
        <taxon>Brachyura</taxon>
        <taxon>Eubrachyura</taxon>
        <taxon>Portunoidea</taxon>
        <taxon>Portunidae</taxon>
        <taxon>Portuninae</taxon>
        <taxon>Portunus</taxon>
    </lineage>
</organism>
<dbReference type="EMBL" id="VSRR010011495">
    <property type="protein sequence ID" value="MPC53262.1"/>
    <property type="molecule type" value="Genomic_DNA"/>
</dbReference>
<comment type="caution">
    <text evidence="2">The sequence shown here is derived from an EMBL/GenBank/DDBJ whole genome shotgun (WGS) entry which is preliminary data.</text>
</comment>
<name>A0A5B7G2V5_PORTR</name>
<gene>
    <name evidence="2" type="ORF">E2C01_047151</name>
</gene>
<evidence type="ECO:0000256" key="1">
    <source>
        <dbReference type="SAM" id="MobiDB-lite"/>
    </source>
</evidence>
<accession>A0A5B7G2V5</accession>
<evidence type="ECO:0000313" key="3">
    <source>
        <dbReference type="Proteomes" id="UP000324222"/>
    </source>
</evidence>